<feature type="signal peptide" evidence="1">
    <location>
        <begin position="1"/>
        <end position="19"/>
    </location>
</feature>
<dbReference type="EMBL" id="FRBL01000003">
    <property type="protein sequence ID" value="SHL41183.1"/>
    <property type="molecule type" value="Genomic_DNA"/>
</dbReference>
<feature type="chain" id="PRO_5013087862" evidence="1">
    <location>
        <begin position="20"/>
        <end position="317"/>
    </location>
</feature>
<evidence type="ECO:0000256" key="1">
    <source>
        <dbReference type="SAM" id="SignalP"/>
    </source>
</evidence>
<accession>A0A1M7AEG2</accession>
<dbReference type="AlphaFoldDB" id="A0A1M7AEG2"/>
<dbReference type="Proteomes" id="UP000184420">
    <property type="component" value="Unassembled WGS sequence"/>
</dbReference>
<evidence type="ECO:0000313" key="3">
    <source>
        <dbReference type="Proteomes" id="UP000184420"/>
    </source>
</evidence>
<dbReference type="OrthoDB" id="1113652at2"/>
<gene>
    <name evidence="2" type="ORF">SAMN05444266_103250</name>
</gene>
<reference evidence="2 3" key="1">
    <citation type="submission" date="2016-11" db="EMBL/GenBank/DDBJ databases">
        <authorList>
            <person name="Jaros S."/>
            <person name="Januszkiewicz K."/>
            <person name="Wedrychowicz H."/>
        </authorList>
    </citation>
    <scope>NUCLEOTIDE SEQUENCE [LARGE SCALE GENOMIC DNA]</scope>
    <source>
        <strain evidence="2 3">DSM 27406</strain>
    </source>
</reference>
<dbReference type="PROSITE" id="PS51257">
    <property type="entry name" value="PROKAR_LIPOPROTEIN"/>
    <property type="match status" value="1"/>
</dbReference>
<keyword evidence="3" id="KW-1185">Reference proteome</keyword>
<protein>
    <submittedName>
        <fullName evidence="2">Putative zinc-binding metallo-peptidase</fullName>
    </submittedName>
</protein>
<name>A0A1M7AEG2_9BACT</name>
<dbReference type="Gene3D" id="3.40.390.70">
    <property type="match status" value="1"/>
</dbReference>
<evidence type="ECO:0000313" key="2">
    <source>
        <dbReference type="EMBL" id="SHL41183.1"/>
    </source>
</evidence>
<keyword evidence="1" id="KW-0732">Signal</keyword>
<dbReference type="STRING" id="1419482.SAMN05444266_103250"/>
<dbReference type="Pfam" id="PF15890">
    <property type="entry name" value="Peptidase_Mx1"/>
    <property type="match status" value="2"/>
</dbReference>
<dbReference type="RefSeq" id="WP_073079998.1">
    <property type="nucleotide sequence ID" value="NZ_FRBL01000003.1"/>
</dbReference>
<dbReference type="InterPro" id="IPR030890">
    <property type="entry name" value="LP_HExxH_w_TonB"/>
</dbReference>
<proteinExistence type="predicted"/>
<sequence>MKYKISLLWGLVTMMVVMAACSKEEALTAEVDPAPTFDTRTPLGQKQKEFFDKYGIQVEYKWNRYAYASDVVANPAKEEDVLPYLELLEIIYFKAMDAVGGASQTAVKETPVRLLLIGNGLNYGGAESFGESTAGQAGNIQPNRLTLGGLTPFGELLRAKNDTSDRDFLDAIYNAAPTSFPDDAGLIGFVWHEYTHFLDSKHQIPVGFELPAKTNYLRGSNQFLRVTYPEAISKGFFIPYGMQNEHEDFATYVQTIIWLSDAEINTYYLTNEATKAKYQLVTNYFTKLGIPITKLRDYLQQQSVINELIALKRKYEQ</sequence>
<organism evidence="2 3">
    <name type="scientific">Chitinophaga jiangningensis</name>
    <dbReference type="NCBI Taxonomy" id="1419482"/>
    <lineage>
        <taxon>Bacteria</taxon>
        <taxon>Pseudomonadati</taxon>
        <taxon>Bacteroidota</taxon>
        <taxon>Chitinophagia</taxon>
        <taxon>Chitinophagales</taxon>
        <taxon>Chitinophagaceae</taxon>
        <taxon>Chitinophaga</taxon>
    </lineage>
</organism>